<dbReference type="GO" id="GO:0008017">
    <property type="term" value="F:microtubule binding"/>
    <property type="evidence" value="ECO:0007669"/>
    <property type="project" value="InterPro"/>
</dbReference>
<dbReference type="GO" id="GO:0005634">
    <property type="term" value="C:nucleus"/>
    <property type="evidence" value="ECO:0007669"/>
    <property type="project" value="TreeGrafter"/>
</dbReference>
<accession>A0AAU9K844</accession>
<feature type="coiled-coil region" evidence="1">
    <location>
        <begin position="114"/>
        <end position="262"/>
    </location>
</feature>
<evidence type="ECO:0000313" key="2">
    <source>
        <dbReference type="EMBL" id="CAG9333368.1"/>
    </source>
</evidence>
<dbReference type="GO" id="GO:0051310">
    <property type="term" value="P:metaphase chromosome alignment"/>
    <property type="evidence" value="ECO:0007669"/>
    <property type="project" value="TreeGrafter"/>
</dbReference>
<dbReference type="GO" id="GO:0070840">
    <property type="term" value="F:dynein complex binding"/>
    <property type="evidence" value="ECO:0007669"/>
    <property type="project" value="TreeGrafter"/>
</dbReference>
<evidence type="ECO:0000256" key="1">
    <source>
        <dbReference type="SAM" id="Coils"/>
    </source>
</evidence>
<protein>
    <submittedName>
        <fullName evidence="2">Uncharacterized protein</fullName>
    </submittedName>
</protein>
<gene>
    <name evidence="2" type="ORF">BSTOLATCC_MIC58181</name>
</gene>
<reference evidence="2" key="1">
    <citation type="submission" date="2021-09" db="EMBL/GenBank/DDBJ databases">
        <authorList>
            <consortium name="AG Swart"/>
            <person name="Singh M."/>
            <person name="Singh A."/>
            <person name="Seah K."/>
            <person name="Emmerich C."/>
        </authorList>
    </citation>
    <scope>NUCLEOTIDE SEQUENCE</scope>
    <source>
        <strain evidence="2">ATCC30299</strain>
    </source>
</reference>
<dbReference type="Proteomes" id="UP001162131">
    <property type="component" value="Unassembled WGS sequence"/>
</dbReference>
<dbReference type="GO" id="GO:0000278">
    <property type="term" value="P:mitotic cell cycle"/>
    <property type="evidence" value="ECO:0007669"/>
    <property type="project" value="TreeGrafter"/>
</dbReference>
<proteinExistence type="predicted"/>
<feature type="coiled-coil region" evidence="1">
    <location>
        <begin position="288"/>
        <end position="475"/>
    </location>
</feature>
<dbReference type="PANTHER" id="PTHR18874">
    <property type="entry name" value="CMF/LEK/CENP CELL DIVISION-RELATED"/>
    <property type="match status" value="1"/>
</dbReference>
<evidence type="ECO:0000313" key="3">
    <source>
        <dbReference type="Proteomes" id="UP001162131"/>
    </source>
</evidence>
<name>A0AAU9K844_9CILI</name>
<keyword evidence="1" id="KW-0175">Coiled coil</keyword>
<organism evidence="2 3">
    <name type="scientific">Blepharisma stoltei</name>
    <dbReference type="NCBI Taxonomy" id="1481888"/>
    <lineage>
        <taxon>Eukaryota</taxon>
        <taxon>Sar</taxon>
        <taxon>Alveolata</taxon>
        <taxon>Ciliophora</taxon>
        <taxon>Postciliodesmatophora</taxon>
        <taxon>Heterotrichea</taxon>
        <taxon>Heterotrichida</taxon>
        <taxon>Blepharismidae</taxon>
        <taxon>Blepharisma</taxon>
    </lineage>
</organism>
<keyword evidence="3" id="KW-1185">Reference proteome</keyword>
<dbReference type="GO" id="GO:0000775">
    <property type="term" value="C:chromosome, centromeric region"/>
    <property type="evidence" value="ECO:0007669"/>
    <property type="project" value="InterPro"/>
</dbReference>
<dbReference type="GO" id="GO:0000922">
    <property type="term" value="C:spindle pole"/>
    <property type="evidence" value="ECO:0007669"/>
    <property type="project" value="TreeGrafter"/>
</dbReference>
<dbReference type="GO" id="GO:0010389">
    <property type="term" value="P:regulation of G2/M transition of mitotic cell cycle"/>
    <property type="evidence" value="ECO:0007669"/>
    <property type="project" value="TreeGrafter"/>
</dbReference>
<dbReference type="EMBL" id="CAJZBQ010000056">
    <property type="protein sequence ID" value="CAG9333368.1"/>
    <property type="molecule type" value="Genomic_DNA"/>
</dbReference>
<dbReference type="Gene3D" id="1.20.5.340">
    <property type="match status" value="1"/>
</dbReference>
<sequence length="504" mass="58309">MASSNLSSMPASSIDSTTRKKLYADPRARILEIEDELSDDSQSNSIGDYFTKEPSLSIASSTVTSFQALVSQDFNSPFAMSPNISYNNENNFSNMAVNVYPNQLEAFQSMEIEIETLNEELSEKAMIIKRLLDENYQIKEQKEESYYSEISEMREKIEYLQQKLSKAEKTISSLNTKLDEVFNENDEIQDRAQNLEERVITQENEIESLNRTISQKEKIISSLQKQIEGHIEDSTHEKHQSLKELEIKNFQLQNLINKQEITISSLRHEIEAKIDDSKSKQAISQSSILKLETENKELQSLINALESQLKEEHTKHEELEREASLSISSIKEEMASRIFTLKKEKQELEQKIEDLEEPCNTLEDTFESLQSEFSELGEKTLTPRENFCFNFVEKEANIAILTQEKIALQEQIKGLEDSLSWYKARFEESKLVDNNMLRQELSDAEKLIIEAKLKYAEAETHKDELKKKLNDAKKRSSKSVLSRIFRRKNRDSVDRKVKMSSCSQ</sequence>
<dbReference type="Gene3D" id="1.10.287.1490">
    <property type="match status" value="1"/>
</dbReference>
<comment type="caution">
    <text evidence="2">The sequence shown here is derived from an EMBL/GenBank/DDBJ whole genome shotgun (WGS) entry which is preliminary data.</text>
</comment>
<dbReference type="AlphaFoldDB" id="A0AAU9K844"/>
<dbReference type="InterPro" id="IPR043513">
    <property type="entry name" value="Cenp-F"/>
</dbReference>
<dbReference type="PANTHER" id="PTHR18874:SF10">
    <property type="entry name" value="CENTROMERE PROTEIN F"/>
    <property type="match status" value="1"/>
</dbReference>